<dbReference type="Gene3D" id="1.10.260.50">
    <property type="match status" value="1"/>
</dbReference>
<dbReference type="PANTHER" id="PTHR11601">
    <property type="entry name" value="CYSTEINE DESULFURYLASE FAMILY MEMBER"/>
    <property type="match status" value="1"/>
</dbReference>
<proteinExistence type="inferred from homology"/>
<comment type="caution">
    <text evidence="10">The sequence shown here is derived from an EMBL/GenBank/DDBJ whole genome shotgun (WGS) entry which is preliminary data.</text>
</comment>
<organism evidence="10 11">
    <name type="scientific">Paludisphaera mucosa</name>
    <dbReference type="NCBI Taxonomy" id="3030827"/>
    <lineage>
        <taxon>Bacteria</taxon>
        <taxon>Pseudomonadati</taxon>
        <taxon>Planctomycetota</taxon>
        <taxon>Planctomycetia</taxon>
        <taxon>Isosphaerales</taxon>
        <taxon>Isosphaeraceae</taxon>
        <taxon>Paludisphaera</taxon>
    </lineage>
</organism>
<dbReference type="Proteomes" id="UP001216907">
    <property type="component" value="Unassembled WGS sequence"/>
</dbReference>
<dbReference type="Gene3D" id="3.40.640.10">
    <property type="entry name" value="Type I PLP-dependent aspartate aminotransferase-like (Major domain)"/>
    <property type="match status" value="1"/>
</dbReference>
<evidence type="ECO:0000313" key="10">
    <source>
        <dbReference type="EMBL" id="MDG3007648.1"/>
    </source>
</evidence>
<keyword evidence="11" id="KW-1185">Reference proteome</keyword>
<dbReference type="InterPro" id="IPR015422">
    <property type="entry name" value="PyrdxlP-dep_Trfase_small"/>
</dbReference>
<evidence type="ECO:0000256" key="1">
    <source>
        <dbReference type="ARBA" id="ARBA00001933"/>
    </source>
</evidence>
<evidence type="ECO:0000256" key="5">
    <source>
        <dbReference type="ARBA" id="ARBA00022898"/>
    </source>
</evidence>
<evidence type="ECO:0000256" key="3">
    <source>
        <dbReference type="ARBA" id="ARBA00022679"/>
    </source>
</evidence>
<evidence type="ECO:0000256" key="8">
    <source>
        <dbReference type="ARBA" id="ARBA00050776"/>
    </source>
</evidence>
<reference evidence="10 11" key="1">
    <citation type="submission" date="2023-03" db="EMBL/GenBank/DDBJ databases">
        <title>Paludisphaera mucosa sp. nov. a novel planctomycete from northern fen.</title>
        <authorList>
            <person name="Ivanova A."/>
        </authorList>
    </citation>
    <scope>NUCLEOTIDE SEQUENCE [LARGE SCALE GENOMIC DNA]</scope>
    <source>
        <strain evidence="10 11">Pla2</strain>
    </source>
</reference>
<dbReference type="InterPro" id="IPR000192">
    <property type="entry name" value="Aminotrans_V_dom"/>
</dbReference>
<comment type="cofactor">
    <cofactor evidence="1">
        <name>pyridoxal 5'-phosphate</name>
        <dbReference type="ChEBI" id="CHEBI:597326"/>
    </cofactor>
</comment>
<dbReference type="InterPro" id="IPR015424">
    <property type="entry name" value="PyrdxlP-dep_Trfase"/>
</dbReference>
<dbReference type="SUPFAM" id="SSF53383">
    <property type="entry name" value="PLP-dependent transferases"/>
    <property type="match status" value="1"/>
</dbReference>
<evidence type="ECO:0000256" key="2">
    <source>
        <dbReference type="ARBA" id="ARBA00006490"/>
    </source>
</evidence>
<dbReference type="PANTHER" id="PTHR11601:SF34">
    <property type="entry name" value="CYSTEINE DESULFURASE"/>
    <property type="match status" value="1"/>
</dbReference>
<evidence type="ECO:0000256" key="6">
    <source>
        <dbReference type="ARBA" id="ARBA00023004"/>
    </source>
</evidence>
<name>A0ABT6FJW6_9BACT</name>
<dbReference type="RefSeq" id="WP_277863922.1">
    <property type="nucleotide sequence ID" value="NZ_JARRAG010000002.1"/>
</dbReference>
<keyword evidence="3" id="KW-0808">Transferase</keyword>
<evidence type="ECO:0000313" key="11">
    <source>
        <dbReference type="Proteomes" id="UP001216907"/>
    </source>
</evidence>
<accession>A0ABT6FJW6</accession>
<keyword evidence="6" id="KW-0408">Iron</keyword>
<dbReference type="InterPro" id="IPR015421">
    <property type="entry name" value="PyrdxlP-dep_Trfase_major"/>
</dbReference>
<keyword evidence="4" id="KW-0479">Metal-binding</keyword>
<sequence>MNATTIYLDHNATTALDPRVLEAMGPYFLVAGNAESRHSAGRRARRAFEEATEVVAEILGARPDEVVFTSGGTESNNLAVFGLAVDGATPPGRIATTPIEHPAVNEFVAHLEARGFVADLAPVDSEGTVDVDRMAALFYERTRLATLMLANNETGTIQPVAKLADLAAARGIPVHTDAVQAVGRIPVDFAALGVATLAASGHKFHGPAGSGVLLVRRGVRLTPRLYGGGQQQGRRPGTIAVPLAVGFATALDLWRREYQSRTATWRRLTQRLIDGLHRAIGPDRILPNGPADPSRRLPQTVNLGFLGVDGDALLMQLDLAGLAVSLGSACASGSTQPSPTLVAMGVPTDCLRSSVRFSLGAFTTEAEIDQAVVHVAAAVKWLTR</sequence>
<dbReference type="PIRSF" id="PIRSF005572">
    <property type="entry name" value="NifS"/>
    <property type="match status" value="1"/>
</dbReference>
<dbReference type="EMBL" id="JARRAG010000002">
    <property type="protein sequence ID" value="MDG3007648.1"/>
    <property type="molecule type" value="Genomic_DNA"/>
</dbReference>
<dbReference type="Gene3D" id="3.90.1150.10">
    <property type="entry name" value="Aspartate Aminotransferase, domain 1"/>
    <property type="match status" value="1"/>
</dbReference>
<dbReference type="Pfam" id="PF00266">
    <property type="entry name" value="Aminotran_5"/>
    <property type="match status" value="1"/>
</dbReference>
<gene>
    <name evidence="10" type="ORF">PZE19_28115</name>
</gene>
<dbReference type="InterPro" id="IPR016454">
    <property type="entry name" value="Cysteine_dSase"/>
</dbReference>
<evidence type="ECO:0000256" key="7">
    <source>
        <dbReference type="ARBA" id="ARBA00023014"/>
    </source>
</evidence>
<evidence type="ECO:0000259" key="9">
    <source>
        <dbReference type="Pfam" id="PF00266"/>
    </source>
</evidence>
<protein>
    <submittedName>
        <fullName evidence="10">Cysteine desulfurase family protein</fullName>
    </submittedName>
</protein>
<comment type="similarity">
    <text evidence="2">Belongs to the class-V pyridoxal-phosphate-dependent aminotransferase family. NifS/IscS subfamily.</text>
</comment>
<comment type="catalytic activity">
    <reaction evidence="8">
        <text>(sulfur carrier)-H + L-cysteine = (sulfur carrier)-SH + L-alanine</text>
        <dbReference type="Rhea" id="RHEA:43892"/>
        <dbReference type="Rhea" id="RHEA-COMP:14737"/>
        <dbReference type="Rhea" id="RHEA-COMP:14739"/>
        <dbReference type="ChEBI" id="CHEBI:29917"/>
        <dbReference type="ChEBI" id="CHEBI:35235"/>
        <dbReference type="ChEBI" id="CHEBI:57972"/>
        <dbReference type="ChEBI" id="CHEBI:64428"/>
        <dbReference type="EC" id="2.8.1.7"/>
    </reaction>
</comment>
<keyword evidence="5" id="KW-0663">Pyridoxal phosphate</keyword>
<keyword evidence="7" id="KW-0411">Iron-sulfur</keyword>
<evidence type="ECO:0000256" key="4">
    <source>
        <dbReference type="ARBA" id="ARBA00022723"/>
    </source>
</evidence>
<feature type="domain" description="Aminotransferase class V" evidence="9">
    <location>
        <begin position="6"/>
        <end position="370"/>
    </location>
</feature>